<dbReference type="GO" id="GO:0000978">
    <property type="term" value="F:RNA polymerase II cis-regulatory region sequence-specific DNA binding"/>
    <property type="evidence" value="ECO:0007669"/>
    <property type="project" value="TreeGrafter"/>
</dbReference>
<feature type="domain" description="GATA-type" evidence="8">
    <location>
        <begin position="173"/>
        <end position="221"/>
    </location>
</feature>
<dbReference type="AlphaFoldDB" id="A0A8H6ZGM1"/>
<dbReference type="EMBL" id="JACAZH010000001">
    <property type="protein sequence ID" value="KAF7376969.1"/>
    <property type="molecule type" value="Genomic_DNA"/>
</dbReference>
<feature type="compositionally biased region" description="Polar residues" evidence="7">
    <location>
        <begin position="40"/>
        <end position="83"/>
    </location>
</feature>
<dbReference type="PANTHER" id="PTHR10071:SF281">
    <property type="entry name" value="BOX A-BINDING FACTOR-RELATED"/>
    <property type="match status" value="1"/>
</dbReference>
<dbReference type="Pfam" id="PF00320">
    <property type="entry name" value="GATA"/>
    <property type="match status" value="1"/>
</dbReference>
<evidence type="ECO:0000256" key="3">
    <source>
        <dbReference type="ARBA" id="ARBA00022771"/>
    </source>
</evidence>
<keyword evidence="2" id="KW-0479">Metal-binding</keyword>
<feature type="domain" description="GATA-type" evidence="8">
    <location>
        <begin position="114"/>
        <end position="157"/>
    </location>
</feature>
<dbReference type="InterPro" id="IPR039355">
    <property type="entry name" value="Transcription_factor_GATA"/>
</dbReference>
<gene>
    <name evidence="9" type="ORF">MSAN_00114700</name>
</gene>
<keyword evidence="4" id="KW-0862">Zinc</keyword>
<dbReference type="SUPFAM" id="SSF57716">
    <property type="entry name" value="Glucocorticoid receptor-like (DNA-binding domain)"/>
    <property type="match status" value="2"/>
</dbReference>
<dbReference type="GO" id="GO:0008270">
    <property type="term" value="F:zinc ion binding"/>
    <property type="evidence" value="ECO:0007669"/>
    <property type="project" value="UniProtKB-KW"/>
</dbReference>
<comment type="subcellular location">
    <subcellularLocation>
        <location evidence="1">Nucleus</location>
    </subcellularLocation>
</comment>
<accession>A0A8H6ZGM1</accession>
<keyword evidence="5" id="KW-0539">Nucleus</keyword>
<dbReference type="GO" id="GO:0000981">
    <property type="term" value="F:DNA-binding transcription factor activity, RNA polymerase II-specific"/>
    <property type="evidence" value="ECO:0007669"/>
    <property type="project" value="TreeGrafter"/>
</dbReference>
<comment type="caution">
    <text evidence="9">The sequence shown here is derived from an EMBL/GenBank/DDBJ whole genome shotgun (WGS) entry which is preliminary data.</text>
</comment>
<protein>
    <submittedName>
        <fullName evidence="9">GATA zinc finger domain-containing protein</fullName>
    </submittedName>
</protein>
<dbReference type="InterPro" id="IPR013088">
    <property type="entry name" value="Znf_NHR/GATA"/>
</dbReference>
<dbReference type="OrthoDB" id="515401at2759"/>
<evidence type="ECO:0000256" key="2">
    <source>
        <dbReference type="ARBA" id="ARBA00022723"/>
    </source>
</evidence>
<evidence type="ECO:0000256" key="5">
    <source>
        <dbReference type="ARBA" id="ARBA00023242"/>
    </source>
</evidence>
<dbReference type="InterPro" id="IPR000679">
    <property type="entry name" value="Znf_GATA"/>
</dbReference>
<name>A0A8H6ZGM1_9AGAR</name>
<keyword evidence="10" id="KW-1185">Reference proteome</keyword>
<dbReference type="GO" id="GO:0005634">
    <property type="term" value="C:nucleus"/>
    <property type="evidence" value="ECO:0007669"/>
    <property type="project" value="UniProtKB-SubCell"/>
</dbReference>
<feature type="compositionally biased region" description="Polar residues" evidence="7">
    <location>
        <begin position="1"/>
        <end position="10"/>
    </location>
</feature>
<evidence type="ECO:0000313" key="10">
    <source>
        <dbReference type="Proteomes" id="UP000623467"/>
    </source>
</evidence>
<dbReference type="SMART" id="SM00401">
    <property type="entry name" value="ZnF_GATA"/>
    <property type="match status" value="2"/>
</dbReference>
<evidence type="ECO:0000256" key="7">
    <source>
        <dbReference type="SAM" id="MobiDB-lite"/>
    </source>
</evidence>
<evidence type="ECO:0000256" key="6">
    <source>
        <dbReference type="PROSITE-ProRule" id="PRU00094"/>
    </source>
</evidence>
<dbReference type="PANTHER" id="PTHR10071">
    <property type="entry name" value="TRANSCRIPTION FACTOR GATA FAMILY MEMBER"/>
    <property type="match status" value="1"/>
</dbReference>
<evidence type="ECO:0000313" key="9">
    <source>
        <dbReference type="EMBL" id="KAF7376969.1"/>
    </source>
</evidence>
<dbReference type="PROSITE" id="PS50114">
    <property type="entry name" value="GATA_ZN_FINGER_2"/>
    <property type="match status" value="2"/>
</dbReference>
<dbReference type="GO" id="GO:0045944">
    <property type="term" value="P:positive regulation of transcription by RNA polymerase II"/>
    <property type="evidence" value="ECO:0007669"/>
    <property type="project" value="TreeGrafter"/>
</dbReference>
<sequence length="225" mass="24555">MNYQSNSSRNYGGAQMYAPAPVSPGHSSMQAYQPGYASPAYTNQGFSAPTSQYPSAPYTSGSGMQHPNNAAHNMGYPSSQPQSFAPAFNTGPNYHGGASPYPTQYASGPVPDPGTSVKQCSNCGRLSTPLWRRDSNTGRTLCNACGLYQQHRNEPRPKTLIDADNDEEEEPIIGNGPQCSHCGTRKTSVWRRNKDGEQVFYYRVNGRERPLTMKPSKVKPRASHS</sequence>
<evidence type="ECO:0000256" key="4">
    <source>
        <dbReference type="ARBA" id="ARBA00022833"/>
    </source>
</evidence>
<evidence type="ECO:0000259" key="8">
    <source>
        <dbReference type="PROSITE" id="PS50114"/>
    </source>
</evidence>
<dbReference type="Proteomes" id="UP000623467">
    <property type="component" value="Unassembled WGS sequence"/>
</dbReference>
<proteinExistence type="predicted"/>
<reference evidence="9" key="1">
    <citation type="submission" date="2020-05" db="EMBL/GenBank/DDBJ databases">
        <title>Mycena genomes resolve the evolution of fungal bioluminescence.</title>
        <authorList>
            <person name="Tsai I.J."/>
        </authorList>
    </citation>
    <scope>NUCLEOTIDE SEQUENCE</scope>
    <source>
        <strain evidence="9">160909Yilan</strain>
    </source>
</reference>
<keyword evidence="3 6" id="KW-0863">Zinc-finger</keyword>
<dbReference type="Gene3D" id="3.30.50.10">
    <property type="entry name" value="Erythroid Transcription Factor GATA-1, subunit A"/>
    <property type="match status" value="2"/>
</dbReference>
<dbReference type="PROSITE" id="PS00344">
    <property type="entry name" value="GATA_ZN_FINGER_1"/>
    <property type="match status" value="1"/>
</dbReference>
<evidence type="ECO:0000256" key="1">
    <source>
        <dbReference type="ARBA" id="ARBA00004123"/>
    </source>
</evidence>
<dbReference type="GO" id="GO:0000122">
    <property type="term" value="P:negative regulation of transcription by RNA polymerase II"/>
    <property type="evidence" value="ECO:0007669"/>
    <property type="project" value="TreeGrafter"/>
</dbReference>
<organism evidence="9 10">
    <name type="scientific">Mycena sanguinolenta</name>
    <dbReference type="NCBI Taxonomy" id="230812"/>
    <lineage>
        <taxon>Eukaryota</taxon>
        <taxon>Fungi</taxon>
        <taxon>Dikarya</taxon>
        <taxon>Basidiomycota</taxon>
        <taxon>Agaricomycotina</taxon>
        <taxon>Agaricomycetes</taxon>
        <taxon>Agaricomycetidae</taxon>
        <taxon>Agaricales</taxon>
        <taxon>Marasmiineae</taxon>
        <taxon>Mycenaceae</taxon>
        <taxon>Mycena</taxon>
    </lineage>
</organism>
<dbReference type="CDD" id="cd00202">
    <property type="entry name" value="ZnF_GATA"/>
    <property type="match status" value="2"/>
</dbReference>
<feature type="region of interest" description="Disordered" evidence="7">
    <location>
        <begin position="1"/>
        <end position="113"/>
    </location>
</feature>